<gene>
    <name evidence="1" type="ORF">EDD73_10410</name>
</gene>
<dbReference type="EMBL" id="SLXT01000004">
    <property type="protein sequence ID" value="TCP68108.1"/>
    <property type="molecule type" value="Genomic_DNA"/>
</dbReference>
<sequence>MALHRAGVYHQIEQAIAQERNVMIQFQDGSKRCYQVESLEPPFAHIIPLDLPSAQKQVIALDRVVSVTLLP</sequence>
<comment type="caution">
    <text evidence="1">The sequence shown here is derived from an EMBL/GenBank/DDBJ whole genome shotgun (WGS) entry which is preliminary data.</text>
</comment>
<dbReference type="OrthoDB" id="2084202at2"/>
<dbReference type="Proteomes" id="UP000294813">
    <property type="component" value="Unassembled WGS sequence"/>
</dbReference>
<reference evidence="1 2" key="1">
    <citation type="submission" date="2019-03" db="EMBL/GenBank/DDBJ databases">
        <title>Genomic Encyclopedia of Type Strains, Phase IV (KMG-IV): sequencing the most valuable type-strain genomes for metagenomic binning, comparative biology and taxonomic classification.</title>
        <authorList>
            <person name="Goeker M."/>
        </authorList>
    </citation>
    <scope>NUCLEOTIDE SEQUENCE [LARGE SCALE GENOMIC DNA]</scope>
    <source>
        <strain evidence="1 2">DSM 11170</strain>
    </source>
</reference>
<proteinExistence type="predicted"/>
<dbReference type="RefSeq" id="WP_131918141.1">
    <property type="nucleotide sequence ID" value="NZ_JAOQNU010000004.1"/>
</dbReference>
<protein>
    <submittedName>
        <fullName evidence="1">Uncharacterized protein</fullName>
    </submittedName>
</protein>
<evidence type="ECO:0000313" key="2">
    <source>
        <dbReference type="Proteomes" id="UP000294813"/>
    </source>
</evidence>
<organism evidence="1 2">
    <name type="scientific">Heliophilum fasciatum</name>
    <dbReference type="NCBI Taxonomy" id="35700"/>
    <lineage>
        <taxon>Bacteria</taxon>
        <taxon>Bacillati</taxon>
        <taxon>Bacillota</taxon>
        <taxon>Clostridia</taxon>
        <taxon>Eubacteriales</taxon>
        <taxon>Heliobacteriaceae</taxon>
        <taxon>Heliophilum</taxon>
    </lineage>
</organism>
<keyword evidence="2" id="KW-1185">Reference proteome</keyword>
<evidence type="ECO:0000313" key="1">
    <source>
        <dbReference type="EMBL" id="TCP68108.1"/>
    </source>
</evidence>
<name>A0A4R2RXB7_9FIRM</name>
<accession>A0A4R2RXB7</accession>
<dbReference type="AlphaFoldDB" id="A0A4R2RXB7"/>